<dbReference type="SMART" id="SM00054">
    <property type="entry name" value="EFh"/>
    <property type="match status" value="2"/>
</dbReference>
<proteinExistence type="inferred from homology"/>
<evidence type="ECO:0000256" key="6">
    <source>
        <dbReference type="ARBA" id="ARBA00023136"/>
    </source>
</evidence>
<dbReference type="GO" id="GO:0016020">
    <property type="term" value="C:membrane"/>
    <property type="evidence" value="ECO:0007669"/>
    <property type="project" value="UniProtKB-SubCell"/>
</dbReference>
<accession>A0A182FLU2</accession>
<keyword evidence="5" id="KW-1133">Transmembrane helix</keyword>
<dbReference type="VEuPathDB" id="VectorBase:AALB20_033848"/>
<evidence type="ECO:0000256" key="4">
    <source>
        <dbReference type="ARBA" id="ARBA00022837"/>
    </source>
</evidence>
<reference evidence="9 10" key="1">
    <citation type="journal article" date="2017" name="G3 (Bethesda)">
        <title>The Physical Genome Mapping of Anopheles albimanus Corrected Scaffold Misassemblies and Identified Interarm Rearrangements in Genus Anopheles.</title>
        <authorList>
            <person name="Artemov G.N."/>
            <person name="Peery A.N."/>
            <person name="Jiang X."/>
            <person name="Tu Z."/>
            <person name="Stegniy V.N."/>
            <person name="Sharakhova M.V."/>
            <person name="Sharakhov I.V."/>
        </authorList>
    </citation>
    <scope>NUCLEOTIDE SEQUENCE [LARGE SCALE GENOMIC DNA]</scope>
    <source>
        <strain evidence="9 10">ALBI9_A</strain>
    </source>
</reference>
<organism evidence="9 10">
    <name type="scientific">Anopheles albimanus</name>
    <name type="common">New world malaria mosquito</name>
    <dbReference type="NCBI Taxonomy" id="7167"/>
    <lineage>
        <taxon>Eukaryota</taxon>
        <taxon>Metazoa</taxon>
        <taxon>Ecdysozoa</taxon>
        <taxon>Arthropoda</taxon>
        <taxon>Hexapoda</taxon>
        <taxon>Insecta</taxon>
        <taxon>Pterygota</taxon>
        <taxon>Neoptera</taxon>
        <taxon>Endopterygota</taxon>
        <taxon>Diptera</taxon>
        <taxon>Nematocera</taxon>
        <taxon>Culicoidea</taxon>
        <taxon>Culicidae</taxon>
        <taxon>Anophelinae</taxon>
        <taxon>Anopheles</taxon>
    </lineage>
</organism>
<evidence type="ECO:0000256" key="2">
    <source>
        <dbReference type="ARBA" id="ARBA00009045"/>
    </source>
</evidence>
<dbReference type="InterPro" id="IPR022764">
    <property type="entry name" value="Peptidase_S54_rhomboid_dom"/>
</dbReference>
<dbReference type="InterPro" id="IPR035952">
    <property type="entry name" value="Rhomboid-like_sf"/>
</dbReference>
<keyword evidence="10" id="KW-1185">Reference proteome</keyword>
<evidence type="ECO:0000259" key="8">
    <source>
        <dbReference type="PROSITE" id="PS50222"/>
    </source>
</evidence>
<dbReference type="SUPFAM" id="SSF144091">
    <property type="entry name" value="Rhomboid-like"/>
    <property type="match status" value="1"/>
</dbReference>
<dbReference type="Gene3D" id="1.10.238.10">
    <property type="entry name" value="EF-hand"/>
    <property type="match status" value="1"/>
</dbReference>
<dbReference type="SUPFAM" id="SSF47473">
    <property type="entry name" value="EF-hand"/>
    <property type="match status" value="1"/>
</dbReference>
<keyword evidence="3" id="KW-0812">Transmembrane</keyword>
<dbReference type="InterPro" id="IPR018247">
    <property type="entry name" value="EF_Hand_1_Ca_BS"/>
</dbReference>
<name>A0A182FLU2_ANOAL</name>
<dbReference type="GO" id="GO:0005509">
    <property type="term" value="F:calcium ion binding"/>
    <property type="evidence" value="ECO:0007669"/>
    <property type="project" value="InterPro"/>
</dbReference>
<evidence type="ECO:0000313" key="10">
    <source>
        <dbReference type="Proteomes" id="UP000069272"/>
    </source>
</evidence>
<evidence type="ECO:0000313" key="9">
    <source>
        <dbReference type="EnsemblMetazoa" id="AALB007501-PA"/>
    </source>
</evidence>
<evidence type="ECO:0000256" key="1">
    <source>
        <dbReference type="ARBA" id="ARBA00004141"/>
    </source>
</evidence>
<dbReference type="Gene3D" id="1.20.1540.10">
    <property type="entry name" value="Rhomboid-like"/>
    <property type="match status" value="1"/>
</dbReference>
<evidence type="ECO:0000256" key="5">
    <source>
        <dbReference type="ARBA" id="ARBA00022989"/>
    </source>
</evidence>
<dbReference type="GO" id="GO:0004252">
    <property type="term" value="F:serine-type endopeptidase activity"/>
    <property type="evidence" value="ECO:0007669"/>
    <property type="project" value="UniProtKB-UniRule"/>
</dbReference>
<dbReference type="PIRSF" id="PIRSF037470">
    <property type="entry name" value="Rhomboid"/>
    <property type="match status" value="1"/>
</dbReference>
<keyword evidence="6" id="KW-0472">Membrane</keyword>
<comment type="subcellular location">
    <subcellularLocation>
        <location evidence="1">Membrane</location>
        <topology evidence="1">Multi-pass membrane protein</topology>
    </subcellularLocation>
</comment>
<dbReference type="VEuPathDB" id="VectorBase:AALB007501"/>
<dbReference type="Pfam" id="PF13499">
    <property type="entry name" value="EF-hand_7"/>
    <property type="match status" value="1"/>
</dbReference>
<dbReference type="EnsemblMetazoa" id="AALB007501-RA">
    <property type="protein sequence ID" value="AALB007501-PA"/>
    <property type="gene ID" value="AALB007501"/>
</dbReference>
<dbReference type="Pfam" id="PF01694">
    <property type="entry name" value="Rhomboid"/>
    <property type="match status" value="1"/>
</dbReference>
<dbReference type="InterPro" id="IPR017213">
    <property type="entry name" value="Peptidase_S54_rhomboid_met"/>
</dbReference>
<comment type="similarity">
    <text evidence="2 7">Belongs to the peptidase S54 family.</text>
</comment>
<protein>
    <submittedName>
        <fullName evidence="9">Rhomboid-like protein</fullName>
    </submittedName>
</protein>
<dbReference type="PANTHER" id="PTHR45840">
    <property type="entry name" value="RHOMBOID-RELATED PROTEIN"/>
    <property type="match status" value="1"/>
</dbReference>
<dbReference type="PANTHER" id="PTHR45840:SF8">
    <property type="entry name" value="RHOMBOID PROTEASE"/>
    <property type="match status" value="1"/>
</dbReference>
<evidence type="ECO:0000256" key="3">
    <source>
        <dbReference type="ARBA" id="ARBA00022692"/>
    </source>
</evidence>
<dbReference type="CDD" id="cd00051">
    <property type="entry name" value="EFh"/>
    <property type="match status" value="1"/>
</dbReference>
<reference evidence="9" key="2">
    <citation type="submission" date="2022-08" db="UniProtKB">
        <authorList>
            <consortium name="EnsemblMetazoa"/>
        </authorList>
    </citation>
    <scope>IDENTIFICATION</scope>
    <source>
        <strain evidence="9">STECLA/ALBI9_A</strain>
    </source>
</reference>
<evidence type="ECO:0000256" key="7">
    <source>
        <dbReference type="PIRNR" id="PIRNR037470"/>
    </source>
</evidence>
<dbReference type="AlphaFoldDB" id="A0A182FLU2"/>
<keyword evidence="4" id="KW-0106">Calcium</keyword>
<dbReference type="InterPro" id="IPR051739">
    <property type="entry name" value="Rhomboid_IM_Serine_Proteases"/>
</dbReference>
<dbReference type="Proteomes" id="UP000069272">
    <property type="component" value="Chromosome 3R"/>
</dbReference>
<sequence>MRNMDNHEQQQQIPLQRLNTFEENQRRQELRIVFEKYDSNGNGYLSRSELRRLIREHKCPDIPKEVVRVVLTNSDENNDGRLDFEEFYKLSTEHPYIFRDFCIRYCRAVVPRRTPIIGDETDGEYESSMKLWPPPLTMIIFSIMEVIFFVVDIVKTDNKALIRAKGSIRWIKYTYAAKPHFCYSQNGTSTHGPMASSFIYNPNLRYEVWRFLTYMFVHIGFMHLIMNLAVQLFLGVALELVHCWWRVTLVYLAGVVAGSMGTSLFTPRVFLAGASGGVYALITAHIATIIMNWSQMEYAIVQLFVFLVFCITDLGTSIYNSIHDPFDKVGYVAHASGALAGFLVGIGVLRNLKVVPWERKLWWCAVTIYFLLMGAGIMFHLLNPDHFK</sequence>
<dbReference type="InterPro" id="IPR011992">
    <property type="entry name" value="EF-hand-dom_pair"/>
</dbReference>
<dbReference type="STRING" id="7167.A0A182FLU2"/>
<dbReference type="InterPro" id="IPR002048">
    <property type="entry name" value="EF_hand_dom"/>
</dbReference>
<dbReference type="PROSITE" id="PS50222">
    <property type="entry name" value="EF_HAND_2"/>
    <property type="match status" value="1"/>
</dbReference>
<feature type="domain" description="EF-hand" evidence="8">
    <location>
        <begin position="25"/>
        <end position="60"/>
    </location>
</feature>
<dbReference type="PROSITE" id="PS00018">
    <property type="entry name" value="EF_HAND_1"/>
    <property type="match status" value="2"/>
</dbReference>